<comment type="caution">
    <text evidence="5">The sequence shown here is derived from an EMBL/GenBank/DDBJ whole genome shotgun (WGS) entry which is preliminary data.</text>
</comment>
<keyword evidence="1" id="KW-0677">Repeat</keyword>
<dbReference type="InterPro" id="IPR004087">
    <property type="entry name" value="KH_dom"/>
</dbReference>
<feature type="compositionally biased region" description="Low complexity" evidence="3">
    <location>
        <begin position="364"/>
        <end position="376"/>
    </location>
</feature>
<reference evidence="5 6" key="1">
    <citation type="journal article" date="2021" name="Sci. Rep.">
        <title>The genome of the diatom Chaetoceros tenuissimus carries an ancient integrated fragment of an extant virus.</title>
        <authorList>
            <person name="Hongo Y."/>
            <person name="Kimura K."/>
            <person name="Takaki Y."/>
            <person name="Yoshida Y."/>
            <person name="Baba S."/>
            <person name="Kobayashi G."/>
            <person name="Nagasaki K."/>
            <person name="Hano T."/>
            <person name="Tomaru Y."/>
        </authorList>
    </citation>
    <scope>NUCLEOTIDE SEQUENCE [LARGE SCALE GENOMIC DNA]</scope>
    <source>
        <strain evidence="5 6">NIES-3715</strain>
    </source>
</reference>
<dbReference type="Pfam" id="PF00013">
    <property type="entry name" value="KH_1"/>
    <property type="match status" value="3"/>
</dbReference>
<feature type="compositionally biased region" description="Basic and acidic residues" evidence="3">
    <location>
        <begin position="8"/>
        <end position="17"/>
    </location>
</feature>
<feature type="domain" description="K Homology" evidence="4">
    <location>
        <begin position="90"/>
        <end position="163"/>
    </location>
</feature>
<dbReference type="PROSITE" id="PS50084">
    <property type="entry name" value="KH_TYPE_1"/>
    <property type="match status" value="3"/>
</dbReference>
<protein>
    <recommendedName>
        <fullName evidence="4">K Homology domain-containing protein</fullName>
    </recommendedName>
</protein>
<evidence type="ECO:0000259" key="4">
    <source>
        <dbReference type="SMART" id="SM00322"/>
    </source>
</evidence>
<keyword evidence="6" id="KW-1185">Reference proteome</keyword>
<feature type="domain" description="K Homology" evidence="4">
    <location>
        <begin position="197"/>
        <end position="275"/>
    </location>
</feature>
<evidence type="ECO:0000313" key="6">
    <source>
        <dbReference type="Proteomes" id="UP001054902"/>
    </source>
</evidence>
<gene>
    <name evidence="5" type="ORF">CTEN210_11536</name>
</gene>
<dbReference type="InterPro" id="IPR004088">
    <property type="entry name" value="KH_dom_type_1"/>
</dbReference>
<dbReference type="Gene3D" id="3.30.1370.10">
    <property type="entry name" value="K Homology domain, type 1"/>
    <property type="match status" value="3"/>
</dbReference>
<evidence type="ECO:0000256" key="1">
    <source>
        <dbReference type="ARBA" id="ARBA00022737"/>
    </source>
</evidence>
<dbReference type="InterPro" id="IPR036612">
    <property type="entry name" value="KH_dom_type_1_sf"/>
</dbReference>
<dbReference type="Proteomes" id="UP001054902">
    <property type="component" value="Unassembled WGS sequence"/>
</dbReference>
<dbReference type="AlphaFoldDB" id="A0AAD3D210"/>
<evidence type="ECO:0000256" key="2">
    <source>
        <dbReference type="PROSITE-ProRule" id="PRU00117"/>
    </source>
</evidence>
<feature type="domain" description="K Homology" evidence="4">
    <location>
        <begin position="374"/>
        <end position="447"/>
    </location>
</feature>
<keyword evidence="2" id="KW-0694">RNA-binding</keyword>
<dbReference type="EMBL" id="BLLK01000047">
    <property type="protein sequence ID" value="GFH55060.1"/>
    <property type="molecule type" value="Genomic_DNA"/>
</dbReference>
<evidence type="ECO:0000313" key="5">
    <source>
        <dbReference type="EMBL" id="GFH55060.1"/>
    </source>
</evidence>
<feature type="compositionally biased region" description="Polar residues" evidence="3">
    <location>
        <begin position="352"/>
        <end position="363"/>
    </location>
</feature>
<dbReference type="PANTHER" id="PTHR10288">
    <property type="entry name" value="KH DOMAIN CONTAINING RNA BINDING PROTEIN"/>
    <property type="match status" value="1"/>
</dbReference>
<feature type="region of interest" description="Disordered" evidence="3">
    <location>
        <begin position="1"/>
        <end position="77"/>
    </location>
</feature>
<sequence>MSTEELNDENREGKNNEPYDGEEGSDSVNSGHLESVGQTVETRSSSVASSPENKLENSDQIEETPASSSAHDGPSRIAWESGAIPTLSQPIVTLKLLLSNNMAGSVIGRSGQTVKELQTKSSSKIRLGQSGDYFPGSSDRVCLIHGPLDNVKSAIALVLEKLYNLQLELIDNQLGQGDLTNESSSASEENENKKFRINFTMKILIPTAACGMLIGKEGSTIQKLKEKAGCSSVRLSPVQVEQSATRTFERVLTVSSYDLESCTAFVGSIVDGFVRHPDICRYMNGTTSYSSSRNHMNYGSRRNNAHGISSYPNQRAHASTIPLAIDSTNIPVGYDSPSSSGHLRPANYMSPARSSMDSQQSHYPASSSTPPQSFTSTVNLAVPDEMIGALLGRRGQTLIDLQTESGTRIRVSQRNSFVPGTRNRIVTITGSQENIARARQLIRQVLSRTP</sequence>
<feature type="region of interest" description="Disordered" evidence="3">
    <location>
        <begin position="335"/>
        <end position="376"/>
    </location>
</feature>
<feature type="compositionally biased region" description="Polar residues" evidence="3">
    <location>
        <begin position="26"/>
        <end position="52"/>
    </location>
</feature>
<accession>A0AAD3D210</accession>
<dbReference type="SMART" id="SM00322">
    <property type="entry name" value="KH"/>
    <property type="match status" value="3"/>
</dbReference>
<dbReference type="SUPFAM" id="SSF54791">
    <property type="entry name" value="Eukaryotic type KH-domain (KH-domain type I)"/>
    <property type="match status" value="3"/>
</dbReference>
<name>A0AAD3D210_9STRA</name>
<evidence type="ECO:0000256" key="3">
    <source>
        <dbReference type="SAM" id="MobiDB-lite"/>
    </source>
</evidence>
<proteinExistence type="predicted"/>
<organism evidence="5 6">
    <name type="scientific">Chaetoceros tenuissimus</name>
    <dbReference type="NCBI Taxonomy" id="426638"/>
    <lineage>
        <taxon>Eukaryota</taxon>
        <taxon>Sar</taxon>
        <taxon>Stramenopiles</taxon>
        <taxon>Ochrophyta</taxon>
        <taxon>Bacillariophyta</taxon>
        <taxon>Coscinodiscophyceae</taxon>
        <taxon>Chaetocerotophycidae</taxon>
        <taxon>Chaetocerotales</taxon>
        <taxon>Chaetocerotaceae</taxon>
        <taxon>Chaetoceros</taxon>
    </lineage>
</organism>
<dbReference type="GO" id="GO:0003723">
    <property type="term" value="F:RNA binding"/>
    <property type="evidence" value="ECO:0007669"/>
    <property type="project" value="UniProtKB-UniRule"/>
</dbReference>